<evidence type="ECO:0000313" key="3">
    <source>
        <dbReference type="EMBL" id="KAK0648086.1"/>
    </source>
</evidence>
<dbReference type="PANTHER" id="PTHR46411">
    <property type="entry name" value="FAMILY ATPASE, PUTATIVE-RELATED"/>
    <property type="match status" value="1"/>
</dbReference>
<dbReference type="InterPro" id="IPR056599">
    <property type="entry name" value="AAA_lid_fung"/>
</dbReference>
<evidence type="ECO:0000259" key="2">
    <source>
        <dbReference type="SMART" id="SM00382"/>
    </source>
</evidence>
<feature type="compositionally biased region" description="Basic and acidic residues" evidence="1">
    <location>
        <begin position="426"/>
        <end position="436"/>
    </location>
</feature>
<gene>
    <name evidence="3" type="ORF">B0T16DRAFT_388395</name>
</gene>
<dbReference type="InterPro" id="IPR003593">
    <property type="entry name" value="AAA+_ATPase"/>
</dbReference>
<dbReference type="Pfam" id="PF00004">
    <property type="entry name" value="AAA"/>
    <property type="match status" value="1"/>
</dbReference>
<feature type="compositionally biased region" description="Acidic residues" evidence="1">
    <location>
        <begin position="1216"/>
        <end position="1234"/>
    </location>
</feature>
<feature type="region of interest" description="Disordered" evidence="1">
    <location>
        <begin position="1"/>
        <end position="46"/>
    </location>
</feature>
<dbReference type="CDD" id="cd19481">
    <property type="entry name" value="RecA-like_protease"/>
    <property type="match status" value="1"/>
</dbReference>
<feature type="domain" description="AAA+ ATPase" evidence="2">
    <location>
        <begin position="898"/>
        <end position="1022"/>
    </location>
</feature>
<dbReference type="SMART" id="SM00382">
    <property type="entry name" value="AAA"/>
    <property type="match status" value="1"/>
</dbReference>
<feature type="region of interest" description="Disordered" evidence="1">
    <location>
        <begin position="168"/>
        <end position="279"/>
    </location>
</feature>
<name>A0AA39YAN5_9PEZI</name>
<feature type="compositionally biased region" description="Basic and acidic residues" evidence="1">
    <location>
        <begin position="459"/>
        <end position="487"/>
    </location>
</feature>
<evidence type="ECO:0000313" key="4">
    <source>
        <dbReference type="Proteomes" id="UP001174936"/>
    </source>
</evidence>
<proteinExistence type="predicted"/>
<feature type="region of interest" description="Disordered" evidence="1">
    <location>
        <begin position="408"/>
        <end position="487"/>
    </location>
</feature>
<dbReference type="SUPFAM" id="SSF52540">
    <property type="entry name" value="P-loop containing nucleoside triphosphate hydrolases"/>
    <property type="match status" value="1"/>
</dbReference>
<keyword evidence="4" id="KW-1185">Reference proteome</keyword>
<dbReference type="Pfam" id="PF22942">
    <property type="entry name" value="DUF7025"/>
    <property type="match status" value="1"/>
</dbReference>
<dbReference type="InterPro" id="IPR003959">
    <property type="entry name" value="ATPase_AAA_core"/>
</dbReference>
<dbReference type="InterPro" id="IPR054289">
    <property type="entry name" value="DUF7025"/>
</dbReference>
<accession>A0AA39YAN5</accession>
<dbReference type="Gene3D" id="3.40.50.300">
    <property type="entry name" value="P-loop containing nucleotide triphosphate hydrolases"/>
    <property type="match status" value="1"/>
</dbReference>
<dbReference type="AlphaFoldDB" id="A0AA39YAN5"/>
<comment type="caution">
    <text evidence="3">The sequence shown here is derived from an EMBL/GenBank/DDBJ whole genome shotgun (WGS) entry which is preliminary data.</text>
</comment>
<dbReference type="Proteomes" id="UP001174936">
    <property type="component" value="Unassembled WGS sequence"/>
</dbReference>
<sequence>MDRSGSEGPIRPQPSQREGHATIDDEGNYPTDGISENREHEDDSDRLNTVDKISLSTAIECDALADQVVQLLSALQPLKQVVSRDWAQRIGSIQAIAEGLQVDRDKTGYRNVFGFLDLTSSILGVRATLWQPVEQLVSGETMENIRHMIVSATELRLSLTRHIDKQQGALLKQSQDRPHSADEYQPPNELRTEQSQKGTLIPQRPLTFARSQTKATLGVRIHSPGGSEQEDDDDDDRSITSGYSDQSSRDYYRYRSASGPTARPSTRAHFGNPFAPGPSQEVNDICQIHRATMEEWKSKLFDHSDFRKRPAVIQAFYHRLHPSLRSSTSAKSPSIGISRAPTFTSISADARNLQRVLIRSQYIHIELEKLFSGAQALTYPISIAPPFKLLVQFLPDIQQRVTDLKKELETLSNSPGVSRPDDTDESNTRGRNRSDQTDEDDKAGEDTSNEELPSPVPRVQHDENSDFKDGKRPPYRIRDSYETRERKHELRETVKQLELLVTFTLEEFKDVLDMRVKIAAATLEEISFQDLWQLFKPGDLILSTRGPNQQLLRVCSVTGGQLQLRNHTIQESEHMDRLREQSMRWRNMYEKGLEDVLREEASGVGVWTPLTIDCYVMGFDGTEIGPLDQCKRIRHYSGKRLIRELDVYPLQFHPECDKILKRMEDRGRRVLGSYGHKRYKGPTINRAGTETQQEIVSDVFIDMKTYFESAAWQTPGLDVLAGGPPPPGYYDNPSNRLDFGHLLKTRPNPTETSENLGHHSIELSGREVDMKMSEDFLAANRVSLQQTKATDPDIPALHLQLMKYPVVGYAFRYRRWCFLDIDLVEDIDLDHESRDSGFNELVIPQRYRDLLVALVDNHVSGSKNIQSELPKVPEAVVQAAADEAKTSNQIDLVKGKGQGVIILLHGSPGSGKTSTAETIAAFAKRPLYHLTFGDIGTHLEIVEMNLVMHTRTANKWGCVLLLDEADVFLRQRDWDNMTHNALVSVFLRELEYYSGILFLTTNRPGVMDEAFKSRIHITLNYPSVGLESTRTMWTNILNRIDRDNATNDVKVVYNRDELLDFAERHYRRYEPEGATWNGRQIRNAFRTALAIGHYDRLSALRDEGMTPAQAAKSGKKKWMRVRLTKRNFQKVAKTSYEFEEYLSGLRGKDSDNVRDAEVRDDLFTALGEAVQMARKDYGAAGKGKKGIEGALSAGGRGGASKGVSGKGKGKAVVVERDEDEDEDEEDDEEDEDED</sequence>
<dbReference type="Pfam" id="PF23232">
    <property type="entry name" value="AAA_lid_13"/>
    <property type="match status" value="1"/>
</dbReference>
<dbReference type="InterPro" id="IPR027417">
    <property type="entry name" value="P-loop_NTPase"/>
</dbReference>
<dbReference type="EMBL" id="JAULSV010000003">
    <property type="protein sequence ID" value="KAK0648086.1"/>
    <property type="molecule type" value="Genomic_DNA"/>
</dbReference>
<reference evidence="3" key="1">
    <citation type="submission" date="2023-06" db="EMBL/GenBank/DDBJ databases">
        <title>Genome-scale phylogeny and comparative genomics of the fungal order Sordariales.</title>
        <authorList>
            <consortium name="Lawrence Berkeley National Laboratory"/>
            <person name="Hensen N."/>
            <person name="Bonometti L."/>
            <person name="Westerberg I."/>
            <person name="Brannstrom I.O."/>
            <person name="Guillou S."/>
            <person name="Cros-Aarteil S."/>
            <person name="Calhoun S."/>
            <person name="Haridas S."/>
            <person name="Kuo A."/>
            <person name="Mondo S."/>
            <person name="Pangilinan J."/>
            <person name="Riley R."/>
            <person name="Labutti K."/>
            <person name="Andreopoulos B."/>
            <person name="Lipzen A."/>
            <person name="Chen C."/>
            <person name="Yanf M."/>
            <person name="Daum C."/>
            <person name="Ng V."/>
            <person name="Clum A."/>
            <person name="Steindorff A."/>
            <person name="Ohm R."/>
            <person name="Martin F."/>
            <person name="Silar P."/>
            <person name="Natvig D."/>
            <person name="Lalanne C."/>
            <person name="Gautier V."/>
            <person name="Ament-Velasquez S.L."/>
            <person name="Kruys A."/>
            <person name="Hutchinson M.I."/>
            <person name="Powell A.J."/>
            <person name="Barry K."/>
            <person name="Miller A.N."/>
            <person name="Grigoriev I.V."/>
            <person name="Debuchy R."/>
            <person name="Gladieux P."/>
            <person name="Thoren M.H."/>
            <person name="Johannesson H."/>
        </authorList>
    </citation>
    <scope>NUCLEOTIDE SEQUENCE</scope>
    <source>
        <strain evidence="3">SMH2532-1</strain>
    </source>
</reference>
<organism evidence="3 4">
    <name type="scientific">Cercophora newfieldiana</name>
    <dbReference type="NCBI Taxonomy" id="92897"/>
    <lineage>
        <taxon>Eukaryota</taxon>
        <taxon>Fungi</taxon>
        <taxon>Dikarya</taxon>
        <taxon>Ascomycota</taxon>
        <taxon>Pezizomycotina</taxon>
        <taxon>Sordariomycetes</taxon>
        <taxon>Sordariomycetidae</taxon>
        <taxon>Sordariales</taxon>
        <taxon>Lasiosphaeriaceae</taxon>
        <taxon>Cercophora</taxon>
    </lineage>
</organism>
<dbReference type="GO" id="GO:0005524">
    <property type="term" value="F:ATP binding"/>
    <property type="evidence" value="ECO:0007669"/>
    <property type="project" value="InterPro"/>
</dbReference>
<feature type="region of interest" description="Disordered" evidence="1">
    <location>
        <begin position="1179"/>
        <end position="1234"/>
    </location>
</feature>
<dbReference type="PANTHER" id="PTHR46411:SF2">
    <property type="entry name" value="AAA+ ATPASE DOMAIN-CONTAINING PROTEIN"/>
    <property type="match status" value="1"/>
</dbReference>
<protein>
    <recommendedName>
        <fullName evidence="2">AAA+ ATPase domain-containing protein</fullName>
    </recommendedName>
</protein>
<evidence type="ECO:0000256" key="1">
    <source>
        <dbReference type="SAM" id="MobiDB-lite"/>
    </source>
</evidence>
<feature type="compositionally biased region" description="Gly residues" evidence="1">
    <location>
        <begin position="1192"/>
        <end position="1206"/>
    </location>
</feature>
<dbReference type="GO" id="GO:0016887">
    <property type="term" value="F:ATP hydrolysis activity"/>
    <property type="evidence" value="ECO:0007669"/>
    <property type="project" value="InterPro"/>
</dbReference>
<feature type="compositionally biased region" description="Acidic residues" evidence="1">
    <location>
        <begin position="437"/>
        <end position="449"/>
    </location>
</feature>
<feature type="compositionally biased region" description="Basic and acidic residues" evidence="1">
    <location>
        <begin position="35"/>
        <end position="46"/>
    </location>
</feature>